<dbReference type="InParanoid" id="Q7RLH9"/>
<evidence type="ECO:0000256" key="1">
    <source>
        <dbReference type="SAM" id="Phobius"/>
    </source>
</evidence>
<accession>Q7RLH9</accession>
<organism evidence="2 3">
    <name type="scientific">Plasmodium yoelii yoelii</name>
    <dbReference type="NCBI Taxonomy" id="73239"/>
    <lineage>
        <taxon>Eukaryota</taxon>
        <taxon>Sar</taxon>
        <taxon>Alveolata</taxon>
        <taxon>Apicomplexa</taxon>
        <taxon>Aconoidasida</taxon>
        <taxon>Haemosporida</taxon>
        <taxon>Plasmodiidae</taxon>
        <taxon>Plasmodium</taxon>
        <taxon>Plasmodium (Vinckeia)</taxon>
    </lineage>
</organism>
<proteinExistence type="predicted"/>
<dbReference type="AlphaFoldDB" id="Q7RLH9"/>
<dbReference type="NCBIfam" id="TIGR01590">
    <property type="entry name" value="yir-bir-cir_Pla"/>
    <property type="match status" value="1"/>
</dbReference>
<keyword evidence="1" id="KW-0812">Transmembrane</keyword>
<dbReference type="InterPro" id="IPR006477">
    <property type="entry name" value="Yir_bir_cir"/>
</dbReference>
<keyword evidence="1" id="KW-1133">Transmembrane helix</keyword>
<dbReference type="EMBL" id="AABL01000702">
    <property type="protein sequence ID" value="EAA22026.1"/>
    <property type="molecule type" value="Genomic_DNA"/>
</dbReference>
<feature type="transmembrane region" description="Helical" evidence="1">
    <location>
        <begin position="269"/>
        <end position="287"/>
    </location>
</feature>
<evidence type="ECO:0000313" key="3">
    <source>
        <dbReference type="Proteomes" id="UP000008553"/>
    </source>
</evidence>
<gene>
    <name evidence="2" type="ORF">PY02562</name>
</gene>
<keyword evidence="1" id="KW-0472">Membrane</keyword>
<evidence type="ECO:0000313" key="2">
    <source>
        <dbReference type="EMBL" id="EAA22026.1"/>
    </source>
</evidence>
<dbReference type="Proteomes" id="UP000008553">
    <property type="component" value="Unassembled WGS sequence"/>
</dbReference>
<dbReference type="Pfam" id="PF06022">
    <property type="entry name" value="Cir_Bir_Yir"/>
    <property type="match status" value="1"/>
</dbReference>
<protein>
    <submittedName>
        <fullName evidence="2">Yir2 protein</fullName>
    </submittedName>
</protein>
<keyword evidence="3" id="KW-1185">Reference proteome</keyword>
<reference evidence="2 3" key="1">
    <citation type="journal article" date="2002" name="Nature">
        <title>Genome sequence and comparative analysis of the model rodent malaria parasite Plasmodium yoelii yoelii.</title>
        <authorList>
            <person name="Carlton J.M."/>
            <person name="Angiuoli S.V."/>
            <person name="Suh B.B."/>
            <person name="Kooij T.W."/>
            <person name="Pertea M."/>
            <person name="Silva J.C."/>
            <person name="Ermolaeva M.D."/>
            <person name="Allen J.E."/>
            <person name="Selengut J.D."/>
            <person name="Koo H.L."/>
            <person name="Peterson J.D."/>
            <person name="Pop M."/>
            <person name="Kosack D.S."/>
            <person name="Shumway M.F."/>
            <person name="Bidwell S.L."/>
            <person name="Shallom S.J."/>
            <person name="van Aken S.E."/>
            <person name="Riedmuller S.B."/>
            <person name="Feldblyum T.V."/>
            <person name="Cho J.K."/>
            <person name="Quackenbush J."/>
            <person name="Sedegah M."/>
            <person name="Shoaibi A."/>
            <person name="Cummings L.M."/>
            <person name="Florens L."/>
            <person name="Yates J.R."/>
            <person name="Raine J.D."/>
            <person name="Sinden R.E."/>
            <person name="Harris M.A."/>
            <person name="Cunningham D.A."/>
            <person name="Preiser P.R."/>
            <person name="Bergman L.W."/>
            <person name="Vaidya A.B."/>
            <person name="van Lin L.H."/>
            <person name="Janse C.J."/>
            <person name="Waters A.P."/>
            <person name="Smith H.O."/>
            <person name="White O.R."/>
            <person name="Salzberg S.L."/>
            <person name="Venter J.C."/>
            <person name="Fraser C.M."/>
            <person name="Hoffman S.L."/>
            <person name="Gardner M.J."/>
            <person name="Carucci D.J."/>
        </authorList>
    </citation>
    <scope>NUCLEOTIDE SEQUENCE [LARGE SCALE GENOMIC DNA]</scope>
    <source>
        <strain evidence="2 3">17XNL</strain>
    </source>
</reference>
<sequence length="309" mass="36056">MDVEICKKFQDVREYLSDCLHTSGSYKFNDAEFLNNHCYGKQCYSDYDRLNAGFIYFFNEFFGNLNSFNVNPKKKPDIVDYIIIWLSYMLNLKKSEGQDIIKDFYNNYINDSDKYNKEINGVSDYEIYKDIVNKKKDLMNMDKSIISELYDAFKKLCTMHLEYDEESRDCNKHSGKAKEFVEKYKQLKENSSITKDSPHYKLLITLSNDYDNFKKKCSDVSCKDIPPLQSIEKTEITEDFSGHTSKQAFGLTVKSSEVASSSSSITNNLFIVLSIFAAIPIFLGIAYKYSLFGFRKRTPKHHLRENIKK</sequence>
<name>Q7RLH9_PLAYO</name>
<comment type="caution">
    <text evidence="2">The sequence shown here is derived from an EMBL/GenBank/DDBJ whole genome shotgun (WGS) entry which is preliminary data.</text>
</comment>
<dbReference type="PaxDb" id="73239-Q7RLH9"/>